<gene>
    <name evidence="2" type="ORF">FRACYDRAFT_232031</name>
</gene>
<feature type="region of interest" description="Disordered" evidence="1">
    <location>
        <begin position="1"/>
        <end position="43"/>
    </location>
</feature>
<evidence type="ECO:0000256" key="1">
    <source>
        <dbReference type="SAM" id="MobiDB-lite"/>
    </source>
</evidence>
<dbReference type="InParanoid" id="A0A1E7FUT8"/>
<feature type="compositionally biased region" description="Basic and acidic residues" evidence="1">
    <location>
        <begin position="1"/>
        <end position="21"/>
    </location>
</feature>
<accession>A0A1E7FUT8</accession>
<dbReference type="EMBL" id="KV784353">
    <property type="protein sequence ID" value="OEU21887.1"/>
    <property type="molecule type" value="Genomic_DNA"/>
</dbReference>
<organism evidence="2 3">
    <name type="scientific">Fragilariopsis cylindrus CCMP1102</name>
    <dbReference type="NCBI Taxonomy" id="635003"/>
    <lineage>
        <taxon>Eukaryota</taxon>
        <taxon>Sar</taxon>
        <taxon>Stramenopiles</taxon>
        <taxon>Ochrophyta</taxon>
        <taxon>Bacillariophyta</taxon>
        <taxon>Bacillariophyceae</taxon>
        <taxon>Bacillariophycidae</taxon>
        <taxon>Bacillariales</taxon>
        <taxon>Bacillariaceae</taxon>
        <taxon>Fragilariopsis</taxon>
    </lineage>
</organism>
<evidence type="ECO:0000313" key="2">
    <source>
        <dbReference type="EMBL" id="OEU21887.1"/>
    </source>
</evidence>
<reference evidence="2 3" key="1">
    <citation type="submission" date="2016-09" db="EMBL/GenBank/DDBJ databases">
        <title>Extensive genetic diversity and differential bi-allelic expression allows diatom success in the polar Southern Ocean.</title>
        <authorList>
            <consortium name="DOE Joint Genome Institute"/>
            <person name="Mock T."/>
            <person name="Otillar R.P."/>
            <person name="Strauss J."/>
            <person name="Dupont C."/>
            <person name="Frickenhaus S."/>
            <person name="Maumus F."/>
            <person name="Mcmullan M."/>
            <person name="Sanges R."/>
            <person name="Schmutz J."/>
            <person name="Toseland A."/>
            <person name="Valas R."/>
            <person name="Veluchamy A."/>
            <person name="Ward B.J."/>
            <person name="Allen A."/>
            <person name="Barry K."/>
            <person name="Falciatore A."/>
            <person name="Ferrante M."/>
            <person name="Fortunato A.E."/>
            <person name="Gloeckner G."/>
            <person name="Gruber A."/>
            <person name="Hipkin R."/>
            <person name="Janech M."/>
            <person name="Kroth P."/>
            <person name="Leese F."/>
            <person name="Lindquist E."/>
            <person name="Lyon B.R."/>
            <person name="Martin J."/>
            <person name="Mayer C."/>
            <person name="Parker M."/>
            <person name="Quesneville H."/>
            <person name="Raymond J."/>
            <person name="Uhlig C."/>
            <person name="Valentin K.U."/>
            <person name="Worden A.Z."/>
            <person name="Armbrust E.V."/>
            <person name="Bowler C."/>
            <person name="Green B."/>
            <person name="Moulton V."/>
            <person name="Van Oosterhout C."/>
            <person name="Grigoriev I."/>
        </authorList>
    </citation>
    <scope>NUCLEOTIDE SEQUENCE [LARGE SCALE GENOMIC DNA]</scope>
    <source>
        <strain evidence="2 3">CCMP1102</strain>
    </source>
</reference>
<sequence>MTRNDYDGRGRDENGTDHDDNNGNGNIHIKSDRRISPDNYPNLNPQELEKKWAKELFEKPHNERQILLDELHGVSFRCVEETPELNSWALHKFQDAIDKYIPEYEKVAYNRAIAMNSTYVQSIDFRLKFLRCELFDHRKAALRYLRNLDYLHDKFGDHALMRKLYMSDLNKEEVKFLKAGYIQILPFRDRSGRRVIANLGSYGGFDYSFEVKEKVAAYISCAILSEDVTSQRKGAVSLGLLTADAMDSLLGVKYNGFQRYVQAMPIRYSGCHSCFPDEYRYRFMKALMLTLLEGEMRYITRVHIGTQIECDYMLRSFGIPTDFIPRSFPTGTIKEGQHKKFLKVRMAMDDHHKAQAKNDYRSYYSPSNSTSIKPFPGVECPEVNCYLVRRNGVVYRIPGNIEFRSFLEQKESEKKKLQDRYIYSIAEEVTASMNIRILVFDEKNFWYTEVTKQENLRKHIMRAMRDIRKRKNIQRNPLTLKSSTDGFKGLDGKRSKNDCCAPVPV</sequence>
<dbReference type="AlphaFoldDB" id="A0A1E7FUT8"/>
<dbReference type="OrthoDB" id="10510889at2759"/>
<feature type="region of interest" description="Disordered" evidence="1">
    <location>
        <begin position="484"/>
        <end position="505"/>
    </location>
</feature>
<feature type="compositionally biased region" description="Basic and acidic residues" evidence="1">
    <location>
        <begin position="488"/>
        <end position="497"/>
    </location>
</feature>
<protein>
    <submittedName>
        <fullName evidence="2">Uncharacterized protein</fullName>
    </submittedName>
</protein>
<proteinExistence type="predicted"/>
<keyword evidence="3" id="KW-1185">Reference proteome</keyword>
<evidence type="ECO:0000313" key="3">
    <source>
        <dbReference type="Proteomes" id="UP000095751"/>
    </source>
</evidence>
<dbReference type="Proteomes" id="UP000095751">
    <property type="component" value="Unassembled WGS sequence"/>
</dbReference>
<name>A0A1E7FUT8_9STRA</name>
<dbReference type="KEGG" id="fcy:FRACYDRAFT_232031"/>